<comment type="caution">
    <text evidence="3">The sequence shown here is derived from an EMBL/GenBank/DDBJ whole genome shotgun (WGS) entry which is preliminary data.</text>
</comment>
<evidence type="ECO:0000313" key="3">
    <source>
        <dbReference type="EMBL" id="KAF5315103.1"/>
    </source>
</evidence>
<dbReference type="OrthoDB" id="3271139at2759"/>
<sequence length="847" mass="96651">MPARPPNSRPPVTPTSQVEFTVPKAPEVTPHGLKDHFDNEPTDETRAWVAQVMNSETFLCKIGDFLEDYGPVQVPEAEVLKCKKHLVKAKLLDYSQGKYVFSKYTTPPSERVGDEAAVFEDVAPLIKAIFDYAKSAGKNGNEFTVKLVPANQLTASIAGTNHKMDACIIEDKDYVGVLPNNNIIIGKEFKKNRSWDDQINVREQIVGDSHHILNDDPRRMFIYGTTMEDRRMSVWYFSRSHSVKSISFDWVLDDVDKFIEIYLAFAFATPAQLGVDPLVHKAPINPKSKDPSERVQQYIYECRPQVDYANSAAGRTRYYKTMHSLTPERPYRISGRMTRIWQVIEVEDIIRATKIPGAKPVILKDVWLDVTRKTEAENMDLIFQAIDKFLADAHKRYPGPQGLSQFMAAEPRFEHFDQQTRTRLEHLFTDKQYRSLFLTKRHAWKGETTKKLSKNVKRPLEPIFISLTTAKHDAGRVGEAPRTMFSHDTTSLQGKASVEAKLAKKLVPTDLADRAFAQKQQSRFVYEEVCTRLWDLPTLGDLVDVLRQALDALQVLWCAGWVHRDISNGNILAFSVLGGSGTNLKVKLSDLEFAQPHGHRTNTSDPRTGTPYFMPWEILNRGYLVDRIRDNDDLPSDNFADQLDLPAGEHDPNYQRFLPFHRFYGKDFKRLPANATPHIPPPRAPVIYNYQHDLESLWWIALYYITAGVGHIPSFRYAATVFVDELKLEGPRFNAITVPIKTELKDVLRPSLQAAFPDAVNKLRHQLYIQYIIRALFGQLNLPESYSQIHGNFATVFDDLLNANASNWKQTRIVPLTPKDNPRKRALEDLPALEANPESIKKGRLRK</sequence>
<feature type="compositionally biased region" description="Pro residues" evidence="1">
    <location>
        <begin position="1"/>
        <end position="13"/>
    </location>
</feature>
<feature type="domain" description="Fungal-type protein kinase" evidence="2">
    <location>
        <begin position="181"/>
        <end position="703"/>
    </location>
</feature>
<dbReference type="AlphaFoldDB" id="A0A8H5EWZ3"/>
<dbReference type="Proteomes" id="UP000567179">
    <property type="component" value="Unassembled WGS sequence"/>
</dbReference>
<feature type="region of interest" description="Disordered" evidence="1">
    <location>
        <begin position="1"/>
        <end position="41"/>
    </location>
</feature>
<dbReference type="SUPFAM" id="SSF56112">
    <property type="entry name" value="Protein kinase-like (PK-like)"/>
    <property type="match status" value="1"/>
</dbReference>
<reference evidence="3 4" key="1">
    <citation type="journal article" date="2020" name="ISME J.">
        <title>Uncovering the hidden diversity of litter-decomposition mechanisms in mushroom-forming fungi.</title>
        <authorList>
            <person name="Floudas D."/>
            <person name="Bentzer J."/>
            <person name="Ahren D."/>
            <person name="Johansson T."/>
            <person name="Persson P."/>
            <person name="Tunlid A."/>
        </authorList>
    </citation>
    <scope>NUCLEOTIDE SEQUENCE [LARGE SCALE GENOMIC DNA]</scope>
    <source>
        <strain evidence="3 4">CBS 101986</strain>
    </source>
</reference>
<evidence type="ECO:0000259" key="2">
    <source>
        <dbReference type="Pfam" id="PF17667"/>
    </source>
</evidence>
<evidence type="ECO:0000313" key="4">
    <source>
        <dbReference type="Proteomes" id="UP000567179"/>
    </source>
</evidence>
<organism evidence="3 4">
    <name type="scientific">Psilocybe cf. subviscida</name>
    <dbReference type="NCBI Taxonomy" id="2480587"/>
    <lineage>
        <taxon>Eukaryota</taxon>
        <taxon>Fungi</taxon>
        <taxon>Dikarya</taxon>
        <taxon>Basidiomycota</taxon>
        <taxon>Agaricomycotina</taxon>
        <taxon>Agaricomycetes</taxon>
        <taxon>Agaricomycetidae</taxon>
        <taxon>Agaricales</taxon>
        <taxon>Agaricineae</taxon>
        <taxon>Strophariaceae</taxon>
        <taxon>Psilocybe</taxon>
    </lineage>
</organism>
<dbReference type="EMBL" id="JAACJJ010000043">
    <property type="protein sequence ID" value="KAF5315103.1"/>
    <property type="molecule type" value="Genomic_DNA"/>
</dbReference>
<proteinExistence type="predicted"/>
<name>A0A8H5EWZ3_9AGAR</name>
<feature type="compositionally biased region" description="Basic and acidic residues" evidence="1">
    <location>
        <begin position="32"/>
        <end position="41"/>
    </location>
</feature>
<dbReference type="InterPro" id="IPR011009">
    <property type="entry name" value="Kinase-like_dom_sf"/>
</dbReference>
<keyword evidence="4" id="KW-1185">Reference proteome</keyword>
<protein>
    <recommendedName>
        <fullName evidence="2">Fungal-type protein kinase domain-containing protein</fullName>
    </recommendedName>
</protein>
<dbReference type="PANTHER" id="PTHR38248">
    <property type="entry name" value="FUNK1 6"/>
    <property type="match status" value="1"/>
</dbReference>
<dbReference type="InterPro" id="IPR040976">
    <property type="entry name" value="Pkinase_fungal"/>
</dbReference>
<dbReference type="PANTHER" id="PTHR38248:SF2">
    <property type="entry name" value="FUNK1 11"/>
    <property type="match status" value="1"/>
</dbReference>
<dbReference type="Pfam" id="PF17667">
    <property type="entry name" value="Pkinase_fungal"/>
    <property type="match status" value="1"/>
</dbReference>
<evidence type="ECO:0000256" key="1">
    <source>
        <dbReference type="SAM" id="MobiDB-lite"/>
    </source>
</evidence>
<gene>
    <name evidence="3" type="ORF">D9619_007373</name>
</gene>
<accession>A0A8H5EWZ3</accession>
<feature type="region of interest" description="Disordered" evidence="1">
    <location>
        <begin position="817"/>
        <end position="847"/>
    </location>
</feature>
<dbReference type="Gene3D" id="1.10.510.10">
    <property type="entry name" value="Transferase(Phosphotransferase) domain 1"/>
    <property type="match status" value="1"/>
</dbReference>